<evidence type="ECO:0000313" key="6">
    <source>
        <dbReference type="EMBL" id="WWF04747.1"/>
    </source>
</evidence>
<evidence type="ECO:0000256" key="1">
    <source>
        <dbReference type="ARBA" id="ARBA00022576"/>
    </source>
</evidence>
<dbReference type="HAMAP" id="MF_01107">
    <property type="entry name" value="ArgD_aminotrans_3"/>
    <property type="match status" value="1"/>
</dbReference>
<dbReference type="Proteomes" id="UP001381003">
    <property type="component" value="Chromosome"/>
</dbReference>
<comment type="subunit">
    <text evidence="5">Homodimer.</text>
</comment>
<dbReference type="PANTHER" id="PTHR11986:SF79">
    <property type="entry name" value="ACETYLORNITHINE AMINOTRANSFERASE, MITOCHONDRIAL"/>
    <property type="match status" value="1"/>
</dbReference>
<evidence type="ECO:0000256" key="5">
    <source>
        <dbReference type="HAMAP-Rule" id="MF_01107"/>
    </source>
</evidence>
<keyword evidence="1 5" id="KW-0032">Aminotransferase</keyword>
<dbReference type="RefSeq" id="WP_068323353.1">
    <property type="nucleotide sequence ID" value="NZ_CP104874.1"/>
</dbReference>
<proteinExistence type="inferred from homology"/>
<feature type="binding site" evidence="5">
    <location>
        <position position="282"/>
    </location>
    <ligand>
        <name>N(2)-acetyl-L-ornithine</name>
        <dbReference type="ChEBI" id="CHEBI:57805"/>
    </ligand>
</feature>
<reference evidence="6 7" key="1">
    <citation type="submission" date="2022-09" db="EMBL/GenBank/DDBJ databases">
        <title>Complete genome sequence of Janibacter terrae strain COS04-44, PCL-degrading bacteria isolated from oil spilled coast.</title>
        <authorList>
            <person name="Park H."/>
            <person name="Kim J.Y."/>
            <person name="An S.H."/>
            <person name="Lee C.M."/>
            <person name="Weon H.-Y."/>
        </authorList>
    </citation>
    <scope>NUCLEOTIDE SEQUENCE [LARGE SCALE GENOMIC DNA]</scope>
    <source>
        <strain evidence="6 7">COS04-44</strain>
    </source>
</reference>
<dbReference type="EC" id="2.6.1.11" evidence="5"/>
<evidence type="ECO:0000256" key="2">
    <source>
        <dbReference type="ARBA" id="ARBA00022605"/>
    </source>
</evidence>
<keyword evidence="4 5" id="KW-0663">Pyridoxal phosphate</keyword>
<dbReference type="Pfam" id="PF00202">
    <property type="entry name" value="Aminotran_3"/>
    <property type="match status" value="1"/>
</dbReference>
<organism evidence="6 7">
    <name type="scientific">Janibacter terrae</name>
    <dbReference type="NCBI Taxonomy" id="103817"/>
    <lineage>
        <taxon>Bacteria</taxon>
        <taxon>Bacillati</taxon>
        <taxon>Actinomycetota</taxon>
        <taxon>Actinomycetes</taxon>
        <taxon>Micrococcales</taxon>
        <taxon>Intrasporangiaceae</taxon>
        <taxon>Janibacter</taxon>
    </lineage>
</organism>
<comment type="cofactor">
    <cofactor evidence="5">
        <name>pyridoxal 5'-phosphate</name>
        <dbReference type="ChEBI" id="CHEBI:597326"/>
    </cofactor>
    <text evidence="5">Binds 1 pyridoxal phosphate per subunit.</text>
</comment>
<name>A0ABZ2FBT2_9MICO</name>
<comment type="similarity">
    <text evidence="5">Belongs to the class-III pyridoxal-phosphate-dependent aminotransferase family. ArgD subfamily.</text>
</comment>
<comment type="miscellaneous">
    <text evidence="5">May also have succinyldiaminopimelate aminotransferase activity, thus carrying out the corresponding step in lysine biosynthesis.</text>
</comment>
<evidence type="ECO:0000256" key="4">
    <source>
        <dbReference type="ARBA" id="ARBA00022898"/>
    </source>
</evidence>
<keyword evidence="2 5" id="KW-0028">Amino-acid biosynthesis</keyword>
<dbReference type="NCBIfam" id="TIGR00707">
    <property type="entry name" value="argD"/>
    <property type="match status" value="1"/>
</dbReference>
<comment type="subcellular location">
    <subcellularLocation>
        <location evidence="5">Cytoplasm</location>
    </subcellularLocation>
</comment>
<evidence type="ECO:0000256" key="3">
    <source>
        <dbReference type="ARBA" id="ARBA00022679"/>
    </source>
</evidence>
<comment type="pathway">
    <text evidence="5">Amino-acid biosynthesis; L-arginine biosynthesis; N(2)-acetyl-L-ornithine from L-glutamate: step 4/4.</text>
</comment>
<comment type="catalytic activity">
    <reaction evidence="5">
        <text>N(2)-acetyl-L-ornithine + 2-oxoglutarate = N-acetyl-L-glutamate 5-semialdehyde + L-glutamate</text>
        <dbReference type="Rhea" id="RHEA:18049"/>
        <dbReference type="ChEBI" id="CHEBI:16810"/>
        <dbReference type="ChEBI" id="CHEBI:29123"/>
        <dbReference type="ChEBI" id="CHEBI:29985"/>
        <dbReference type="ChEBI" id="CHEBI:57805"/>
        <dbReference type="EC" id="2.6.1.11"/>
    </reaction>
</comment>
<keyword evidence="3 5" id="KW-0808">Transferase</keyword>
<dbReference type="SUPFAM" id="SSF53383">
    <property type="entry name" value="PLP-dependent transferases"/>
    <property type="match status" value="1"/>
</dbReference>
<keyword evidence="5" id="KW-0055">Arginine biosynthesis</keyword>
<accession>A0ABZ2FBT2</accession>
<feature type="binding site" evidence="5">
    <location>
        <position position="142"/>
    </location>
    <ligand>
        <name>N(2)-acetyl-L-ornithine</name>
        <dbReference type="ChEBI" id="CHEBI:57805"/>
    </ligand>
</feature>
<dbReference type="PANTHER" id="PTHR11986">
    <property type="entry name" value="AMINOTRANSFERASE CLASS III"/>
    <property type="match status" value="1"/>
</dbReference>
<dbReference type="GO" id="GO:0003992">
    <property type="term" value="F:N2-acetyl-L-ornithine:2-oxoglutarate 5-aminotransferase activity"/>
    <property type="evidence" value="ECO:0007669"/>
    <property type="project" value="UniProtKB-EC"/>
</dbReference>
<dbReference type="PIRSF" id="PIRSF000521">
    <property type="entry name" value="Transaminase_4ab_Lys_Orn"/>
    <property type="match status" value="1"/>
</dbReference>
<evidence type="ECO:0000313" key="7">
    <source>
        <dbReference type="Proteomes" id="UP001381003"/>
    </source>
</evidence>
<dbReference type="PROSITE" id="PS00600">
    <property type="entry name" value="AA_TRANSFER_CLASS_3"/>
    <property type="match status" value="1"/>
</dbReference>
<protein>
    <recommendedName>
        <fullName evidence="5">Acetylornithine aminotransferase</fullName>
        <shortName evidence="5">ACOAT</shortName>
        <ecNumber evidence="5">2.6.1.11</ecNumber>
    </recommendedName>
</protein>
<dbReference type="InterPro" id="IPR015424">
    <property type="entry name" value="PyrdxlP-dep_Trfase"/>
</dbReference>
<dbReference type="Gene3D" id="3.90.1150.10">
    <property type="entry name" value="Aspartate Aminotransferase, domain 1"/>
    <property type="match status" value="1"/>
</dbReference>
<dbReference type="CDD" id="cd00610">
    <property type="entry name" value="OAT_like"/>
    <property type="match status" value="1"/>
</dbReference>
<comment type="caution">
    <text evidence="5">Lacks conserved residue(s) required for the propagation of feature annotation.</text>
</comment>
<keyword evidence="5" id="KW-0963">Cytoplasm</keyword>
<keyword evidence="7" id="KW-1185">Reference proteome</keyword>
<feature type="modified residue" description="N6-(pyridoxal phosphate)lysine" evidence="5">
    <location>
        <position position="253"/>
    </location>
</feature>
<dbReference type="InterPro" id="IPR004636">
    <property type="entry name" value="AcOrn/SuccOrn_fam"/>
</dbReference>
<feature type="binding site" evidence="5">
    <location>
        <position position="283"/>
    </location>
    <ligand>
        <name>pyridoxal 5'-phosphate</name>
        <dbReference type="ChEBI" id="CHEBI:597326"/>
    </ligand>
</feature>
<feature type="binding site" evidence="5">
    <location>
        <begin position="224"/>
        <end position="227"/>
    </location>
    <ligand>
        <name>pyridoxal 5'-phosphate</name>
        <dbReference type="ChEBI" id="CHEBI:597326"/>
    </ligand>
</feature>
<dbReference type="InterPro" id="IPR005814">
    <property type="entry name" value="Aminotrans_3"/>
</dbReference>
<dbReference type="EMBL" id="CP104874">
    <property type="protein sequence ID" value="WWF04747.1"/>
    <property type="molecule type" value="Genomic_DNA"/>
</dbReference>
<dbReference type="InterPro" id="IPR015421">
    <property type="entry name" value="PyrdxlP-dep_Trfase_major"/>
</dbReference>
<gene>
    <name evidence="5" type="primary">argD</name>
    <name evidence="6" type="ORF">N5P18_13845</name>
</gene>
<dbReference type="InterPro" id="IPR049704">
    <property type="entry name" value="Aminotrans_3_PPA_site"/>
</dbReference>
<dbReference type="Gene3D" id="3.40.640.10">
    <property type="entry name" value="Type I PLP-dependent aspartate aminotransferase-like (Major domain)"/>
    <property type="match status" value="1"/>
</dbReference>
<dbReference type="InterPro" id="IPR015422">
    <property type="entry name" value="PyrdxlP-dep_Trfase_small"/>
</dbReference>
<sequence>MSTVSPAHQQLLERYRASHIGVFGLPGLVLSHGEGPYVWDVDGTRYLDLLGGIAVNALGHGHPELVAAISKQAGTAVHVSNFFTTQAQIEAAEAVLRIAQAPEGSGIFFCNSGSEAVETAIKLSRRTGRTGIVAAGGAFHGRTTGALSLTHKAAYRTPFEPLLPGVTHVTPGDVDALRAAVGPDTAMVLLEPIQGEAGVVPTPPGYLAAAREITREVGALLVLDEIQTGIGRTGAWFAHQLEGVVPDAITVAKGLGGGVPIGGLVTFGPEVTGLLTAGQHGSTFGGNPLACSAALAVIATIESQDLMAHAVAVGEALVAQVAALDHPLVAGVRGAGLLRAVVLTREIAPAVALAARARGFIVNPVAPDALRLAPPLTITTDQLATFVEALPALLDQAAKESA</sequence>
<feature type="binding site" evidence="5">
    <location>
        <position position="139"/>
    </location>
    <ligand>
        <name>pyridoxal 5'-phosphate</name>
        <dbReference type="ChEBI" id="CHEBI:597326"/>
    </ligand>
</feature>
<dbReference type="NCBIfam" id="NF002874">
    <property type="entry name" value="PRK03244.1"/>
    <property type="match status" value="1"/>
</dbReference>
<dbReference type="InterPro" id="IPR050103">
    <property type="entry name" value="Class-III_PLP-dep_AT"/>
</dbReference>